<organism evidence="1 2">
    <name type="scientific">Sphingorhabdus lutea</name>
    <dbReference type="NCBI Taxonomy" id="1913578"/>
    <lineage>
        <taxon>Bacteria</taxon>
        <taxon>Pseudomonadati</taxon>
        <taxon>Pseudomonadota</taxon>
        <taxon>Alphaproteobacteria</taxon>
        <taxon>Sphingomonadales</taxon>
        <taxon>Sphingomonadaceae</taxon>
        <taxon>Sphingorhabdus</taxon>
    </lineage>
</organism>
<dbReference type="RefSeq" id="WP_072559532.1">
    <property type="nucleotide sequence ID" value="NZ_CP018154.1"/>
</dbReference>
<dbReference type="OrthoDB" id="7596204at2"/>
<dbReference type="Proteomes" id="UP000242561">
    <property type="component" value="Chromosome"/>
</dbReference>
<reference evidence="1" key="1">
    <citation type="submission" date="2016-11" db="EMBL/GenBank/DDBJ databases">
        <title>Sphingorhabdus sp. LPB0140, isolated from marine environment.</title>
        <authorList>
            <person name="Kim E."/>
            <person name="Yi H."/>
        </authorList>
    </citation>
    <scope>NUCLEOTIDE SEQUENCE [LARGE SCALE GENOMIC DNA]</scope>
    <source>
        <strain evidence="1">LPB0140</strain>
    </source>
</reference>
<dbReference type="EMBL" id="CP018154">
    <property type="protein sequence ID" value="APG62883.1"/>
    <property type="molecule type" value="Genomic_DNA"/>
</dbReference>
<accession>A0A1L3JCU3</accession>
<keyword evidence="2" id="KW-1185">Reference proteome</keyword>
<dbReference type="KEGG" id="sphl:LPB140_08875"/>
<dbReference type="AlphaFoldDB" id="A0A1L3JCU3"/>
<protein>
    <submittedName>
        <fullName evidence="1">Uncharacterized protein</fullName>
    </submittedName>
</protein>
<evidence type="ECO:0000313" key="1">
    <source>
        <dbReference type="EMBL" id="APG62883.1"/>
    </source>
</evidence>
<proteinExistence type="predicted"/>
<name>A0A1L3JCU3_9SPHN</name>
<evidence type="ECO:0000313" key="2">
    <source>
        <dbReference type="Proteomes" id="UP000242561"/>
    </source>
</evidence>
<gene>
    <name evidence="1" type="ORF">LPB140_08875</name>
</gene>
<sequence>MGKSNLQASLEKKYAVWSGELLEVQKSITKIEESHAELSVLRSRATRLEDLVSNAKNIFFEVNPEWDAEQIKPIRPGRYALPFEIGTVSKDCMTILRENDRPMPSREIGKMILERHNIADADWQLVDRVRGAVDACMRSRRDKYVKGEGEYPIYWSIIPA</sequence>